<dbReference type="EMBL" id="JAMZIH010008772">
    <property type="protein sequence ID" value="KAJ1671395.1"/>
    <property type="molecule type" value="Genomic_DNA"/>
</dbReference>
<comment type="caution">
    <text evidence="1">The sequence shown here is derived from an EMBL/GenBank/DDBJ whole genome shotgun (WGS) entry which is preliminary data.</text>
</comment>
<evidence type="ECO:0000313" key="2">
    <source>
        <dbReference type="Proteomes" id="UP001145114"/>
    </source>
</evidence>
<name>A0ACC1HAW7_9FUNG</name>
<protein>
    <submittedName>
        <fullName evidence="1">Uncharacterized protein</fullName>
    </submittedName>
</protein>
<evidence type="ECO:0000313" key="1">
    <source>
        <dbReference type="EMBL" id="KAJ1671395.1"/>
    </source>
</evidence>
<reference evidence="1" key="1">
    <citation type="submission" date="2022-06" db="EMBL/GenBank/DDBJ databases">
        <title>Phylogenomic reconstructions and comparative analyses of Kickxellomycotina fungi.</title>
        <authorList>
            <person name="Reynolds N.K."/>
            <person name="Stajich J.E."/>
            <person name="Barry K."/>
            <person name="Grigoriev I.V."/>
            <person name="Crous P."/>
            <person name="Smith M.E."/>
        </authorList>
    </citation>
    <scope>NUCLEOTIDE SEQUENCE</scope>
    <source>
        <strain evidence="1">RSA 2271</strain>
    </source>
</reference>
<sequence>MLYQQLNQKGYLRRFYPRGTGYSDMLISAIGDASSDPFSALSGQEPFRYMPKSDAHTTIARFIQSRWSALESD</sequence>
<accession>A0ACC1HAW7</accession>
<dbReference type="Proteomes" id="UP001145114">
    <property type="component" value="Unassembled WGS sequence"/>
</dbReference>
<proteinExistence type="predicted"/>
<organism evidence="1 2">
    <name type="scientific">Spiromyces aspiralis</name>
    <dbReference type="NCBI Taxonomy" id="68401"/>
    <lineage>
        <taxon>Eukaryota</taxon>
        <taxon>Fungi</taxon>
        <taxon>Fungi incertae sedis</taxon>
        <taxon>Zoopagomycota</taxon>
        <taxon>Kickxellomycotina</taxon>
        <taxon>Kickxellomycetes</taxon>
        <taxon>Kickxellales</taxon>
        <taxon>Kickxellaceae</taxon>
        <taxon>Spiromyces</taxon>
    </lineage>
</organism>
<keyword evidence="2" id="KW-1185">Reference proteome</keyword>
<gene>
    <name evidence="1" type="ORF">EV182_007654</name>
</gene>